<accession>A0A843XDE4</accession>
<keyword evidence="2" id="KW-0732">Signal</keyword>
<keyword evidence="4" id="KW-1185">Reference proteome</keyword>
<protein>
    <submittedName>
        <fullName evidence="3">Uncharacterized protein</fullName>
    </submittedName>
</protein>
<evidence type="ECO:0000256" key="2">
    <source>
        <dbReference type="SAM" id="SignalP"/>
    </source>
</evidence>
<feature type="region of interest" description="Disordered" evidence="1">
    <location>
        <begin position="16"/>
        <end position="44"/>
    </location>
</feature>
<dbReference type="EMBL" id="NMUH01007457">
    <property type="protein sequence ID" value="MQM17303.1"/>
    <property type="molecule type" value="Genomic_DNA"/>
</dbReference>
<proteinExistence type="predicted"/>
<reference evidence="3" key="1">
    <citation type="submission" date="2017-07" db="EMBL/GenBank/DDBJ databases">
        <title>Taro Niue Genome Assembly and Annotation.</title>
        <authorList>
            <person name="Atibalentja N."/>
            <person name="Keating K."/>
            <person name="Fields C.J."/>
        </authorList>
    </citation>
    <scope>NUCLEOTIDE SEQUENCE</scope>
    <source>
        <strain evidence="3">Niue_2</strain>
        <tissue evidence="3">Leaf</tissue>
    </source>
</reference>
<comment type="caution">
    <text evidence="3">The sequence shown here is derived from an EMBL/GenBank/DDBJ whole genome shotgun (WGS) entry which is preliminary data.</text>
</comment>
<feature type="chain" id="PRO_5032735901" evidence="2">
    <location>
        <begin position="18"/>
        <end position="119"/>
    </location>
</feature>
<organism evidence="3 4">
    <name type="scientific">Colocasia esculenta</name>
    <name type="common">Wild taro</name>
    <name type="synonym">Arum esculentum</name>
    <dbReference type="NCBI Taxonomy" id="4460"/>
    <lineage>
        <taxon>Eukaryota</taxon>
        <taxon>Viridiplantae</taxon>
        <taxon>Streptophyta</taxon>
        <taxon>Embryophyta</taxon>
        <taxon>Tracheophyta</taxon>
        <taxon>Spermatophyta</taxon>
        <taxon>Magnoliopsida</taxon>
        <taxon>Liliopsida</taxon>
        <taxon>Araceae</taxon>
        <taxon>Aroideae</taxon>
        <taxon>Colocasieae</taxon>
        <taxon>Colocasia</taxon>
    </lineage>
</organism>
<dbReference type="AlphaFoldDB" id="A0A843XDE4"/>
<feature type="signal peptide" evidence="2">
    <location>
        <begin position="1"/>
        <end position="17"/>
    </location>
</feature>
<evidence type="ECO:0000313" key="3">
    <source>
        <dbReference type="EMBL" id="MQM17303.1"/>
    </source>
</evidence>
<dbReference type="Proteomes" id="UP000652761">
    <property type="component" value="Unassembled WGS sequence"/>
</dbReference>
<gene>
    <name evidence="3" type="ORF">Taro_050271</name>
</gene>
<evidence type="ECO:0000313" key="4">
    <source>
        <dbReference type="Proteomes" id="UP000652761"/>
    </source>
</evidence>
<sequence length="119" mass="12284">MGPSMASLLVFMRGASAQGSRGADRESTPMDGEAATPEGERNGGGSIFINLIILMMMWDGVGNSGKEGEDSRSLTGEGIEGRGVGFTPSLSQGPPWGGASSQSSFLSIAENKHNSSFIQ</sequence>
<feature type="region of interest" description="Disordered" evidence="1">
    <location>
        <begin position="64"/>
        <end position="104"/>
    </location>
</feature>
<evidence type="ECO:0000256" key="1">
    <source>
        <dbReference type="SAM" id="MobiDB-lite"/>
    </source>
</evidence>
<name>A0A843XDE4_COLES</name>